<keyword evidence="1" id="KW-0812">Transmembrane</keyword>
<protein>
    <submittedName>
        <fullName evidence="2">Uncharacterized protein</fullName>
    </submittedName>
</protein>
<evidence type="ECO:0000256" key="1">
    <source>
        <dbReference type="SAM" id="Phobius"/>
    </source>
</evidence>
<dbReference type="EMBL" id="LNYT01000007">
    <property type="protein sequence ID" value="KTD48500.1"/>
    <property type="molecule type" value="Genomic_DNA"/>
</dbReference>
<accession>A0A0W0XVS2</accession>
<name>A0A0W0XVS2_9GAMM</name>
<dbReference type="STRING" id="458.Lrub_0851"/>
<keyword evidence="3" id="KW-1185">Reference proteome</keyword>
<dbReference type="RefSeq" id="WP_058530962.1">
    <property type="nucleotide sequence ID" value="NZ_CAAAIN010000001.1"/>
</dbReference>
<dbReference type="AlphaFoldDB" id="A0A0W0XVS2"/>
<gene>
    <name evidence="2" type="ORF">Lrub_0851</name>
</gene>
<dbReference type="Proteomes" id="UP000054608">
    <property type="component" value="Unassembled WGS sequence"/>
</dbReference>
<proteinExistence type="predicted"/>
<evidence type="ECO:0000313" key="2">
    <source>
        <dbReference type="EMBL" id="KTD48500.1"/>
    </source>
</evidence>
<evidence type="ECO:0000313" key="3">
    <source>
        <dbReference type="Proteomes" id="UP000054608"/>
    </source>
</evidence>
<feature type="transmembrane region" description="Helical" evidence="1">
    <location>
        <begin position="114"/>
        <end position="136"/>
    </location>
</feature>
<sequence>MEAYLHSAQALKSTLQLQYNQLLTSNHANNHERMKKLRAVQAGWILLAAVEELHYFYEGGETEPHLTRILTATETVLQNPCVTTLSILSQHLEQLKQCMEGTKKAYTFFARIDIAADAVSATVSLVGISYGIAILLGFSGLALGPFGALALGIGVFFLSGLLASCAMEDMTVNTRFCKNAQLREMNASLETLEKEFLPSLPASNSPSVAEPVGYPLLQLQ</sequence>
<keyword evidence="1" id="KW-1133">Transmembrane helix</keyword>
<dbReference type="OrthoDB" id="5653341at2"/>
<dbReference type="PATRIC" id="fig|458.5.peg.883"/>
<keyword evidence="1" id="KW-0472">Membrane</keyword>
<comment type="caution">
    <text evidence="2">The sequence shown here is derived from an EMBL/GenBank/DDBJ whole genome shotgun (WGS) entry which is preliminary data.</text>
</comment>
<reference evidence="2 3" key="1">
    <citation type="submission" date="2015-11" db="EMBL/GenBank/DDBJ databases">
        <title>Genomic analysis of 38 Legionella species identifies large and diverse effector repertoires.</title>
        <authorList>
            <person name="Burstein D."/>
            <person name="Amaro F."/>
            <person name="Zusman T."/>
            <person name="Lifshitz Z."/>
            <person name="Cohen O."/>
            <person name="Gilbert J.A."/>
            <person name="Pupko T."/>
            <person name="Shuman H.A."/>
            <person name="Segal G."/>
        </authorList>
    </citation>
    <scope>NUCLEOTIDE SEQUENCE [LARGE SCALE GENOMIC DNA]</scope>
    <source>
        <strain evidence="2 3">WA-270A-C2</strain>
    </source>
</reference>
<organism evidence="2 3">
    <name type="scientific">Legionella rubrilucens</name>
    <dbReference type="NCBI Taxonomy" id="458"/>
    <lineage>
        <taxon>Bacteria</taxon>
        <taxon>Pseudomonadati</taxon>
        <taxon>Pseudomonadota</taxon>
        <taxon>Gammaproteobacteria</taxon>
        <taxon>Legionellales</taxon>
        <taxon>Legionellaceae</taxon>
        <taxon>Legionella</taxon>
    </lineage>
</organism>
<feature type="transmembrane region" description="Helical" evidence="1">
    <location>
        <begin position="142"/>
        <end position="166"/>
    </location>
</feature>